<dbReference type="PRINTS" id="PR00909">
    <property type="entry name" value="SPERMDNBNDNG"/>
</dbReference>
<dbReference type="GO" id="GO:0042597">
    <property type="term" value="C:periplasmic space"/>
    <property type="evidence" value="ECO:0007669"/>
    <property type="project" value="UniProtKB-SubCell"/>
</dbReference>
<dbReference type="PANTHER" id="PTHR30222:SF17">
    <property type="entry name" value="SPERMIDINE_PUTRESCINE-BINDING PERIPLASMIC PROTEIN"/>
    <property type="match status" value="1"/>
</dbReference>
<keyword evidence="4" id="KW-0574">Periplasm</keyword>
<sequence length="382" mass="41186">MTQQPHIRALIPEALKSSLTRRSFLGGTAALGVGAFLAACSNSSGGGGGASSDGLNIYTWGEYDDPAVLTDFTAAKGPKITLDSYGSNPEMIAKLSAAKGTTGYDICVPTHSSVQQMATGGLLTELDHSKLPNMKNLSPKVLNTPFDPGNKYSVCKDWGSTGYVYDTTVIKRDLTSWADFLDAAQKEASGSMSFLEDQGEVAFTYFWSNGIDENTTDPAHIAAYRSFIIDKIAPHVQAFESSTNASISSSARTLIHCWNGDARLGILANPEPDRYKWVWPSEGANLWQDNWAIVKGAPHEDAAYEFINYVLDPTVSLKELTYIGYNTGIQGIEEAAKKADVKRPDLVFISDAIMSKLVYSQMTSADGTIIGIYDELKAAAGK</sequence>
<dbReference type="InterPro" id="IPR006311">
    <property type="entry name" value="TAT_signal"/>
</dbReference>
<dbReference type="SUPFAM" id="SSF53850">
    <property type="entry name" value="Periplasmic binding protein-like II"/>
    <property type="match status" value="1"/>
</dbReference>
<dbReference type="Gene3D" id="3.40.190.10">
    <property type="entry name" value="Periplasmic binding protein-like II"/>
    <property type="match status" value="2"/>
</dbReference>
<dbReference type="CDD" id="cd13590">
    <property type="entry name" value="PBP2_PotD_PotF_like"/>
    <property type="match status" value="1"/>
</dbReference>
<dbReference type="AlphaFoldDB" id="A0A544W8A3"/>
<evidence type="ECO:0000256" key="2">
    <source>
        <dbReference type="ARBA" id="ARBA00022448"/>
    </source>
</evidence>
<keyword evidence="3" id="KW-0732">Signal</keyword>
<proteinExistence type="predicted"/>
<comment type="subcellular location">
    <subcellularLocation>
        <location evidence="1">Periplasm</location>
    </subcellularLocation>
</comment>
<dbReference type="InterPro" id="IPR001188">
    <property type="entry name" value="Sperm_putr-bd"/>
</dbReference>
<evidence type="ECO:0000256" key="4">
    <source>
        <dbReference type="ARBA" id="ARBA00022764"/>
    </source>
</evidence>
<protein>
    <submittedName>
        <fullName evidence="5">Extracellular solute-binding protein</fullName>
    </submittedName>
</protein>
<dbReference type="GO" id="GO:0019808">
    <property type="term" value="F:polyamine binding"/>
    <property type="evidence" value="ECO:0007669"/>
    <property type="project" value="InterPro"/>
</dbReference>
<keyword evidence="6" id="KW-1185">Reference proteome</keyword>
<dbReference type="Proteomes" id="UP000315759">
    <property type="component" value="Unassembled WGS sequence"/>
</dbReference>
<dbReference type="PROSITE" id="PS51318">
    <property type="entry name" value="TAT"/>
    <property type="match status" value="1"/>
</dbReference>
<dbReference type="PANTHER" id="PTHR30222">
    <property type="entry name" value="SPERMIDINE/PUTRESCINE-BINDING PERIPLASMIC PROTEIN"/>
    <property type="match status" value="1"/>
</dbReference>
<name>A0A544W8A3_9MYCO</name>
<dbReference type="RefSeq" id="WP_142549708.1">
    <property type="nucleotide sequence ID" value="NZ_VIFX01000001.1"/>
</dbReference>
<comment type="caution">
    <text evidence="5">The sequence shown here is derived from an EMBL/GenBank/DDBJ whole genome shotgun (WGS) entry which is preliminary data.</text>
</comment>
<evidence type="ECO:0000313" key="6">
    <source>
        <dbReference type="Proteomes" id="UP000315759"/>
    </source>
</evidence>
<dbReference type="Pfam" id="PF13416">
    <property type="entry name" value="SBP_bac_8"/>
    <property type="match status" value="1"/>
</dbReference>
<keyword evidence="2" id="KW-0813">Transport</keyword>
<organism evidence="5 6">
    <name type="scientific">Mycolicibacterium hodleri</name>
    <dbReference type="NCBI Taxonomy" id="49897"/>
    <lineage>
        <taxon>Bacteria</taxon>
        <taxon>Bacillati</taxon>
        <taxon>Actinomycetota</taxon>
        <taxon>Actinomycetes</taxon>
        <taxon>Mycobacteriales</taxon>
        <taxon>Mycobacteriaceae</taxon>
        <taxon>Mycolicibacterium</taxon>
    </lineage>
</organism>
<evidence type="ECO:0000256" key="3">
    <source>
        <dbReference type="ARBA" id="ARBA00022729"/>
    </source>
</evidence>
<reference evidence="5 6" key="1">
    <citation type="submission" date="2018-10" db="EMBL/GenBank/DDBJ databases">
        <title>Draft genome of Mycobacterium hodleri strain B.</title>
        <authorList>
            <person name="Amande T.J."/>
            <person name="Mcgenity T.J."/>
        </authorList>
    </citation>
    <scope>NUCLEOTIDE SEQUENCE [LARGE SCALE GENOMIC DNA]</scope>
    <source>
        <strain evidence="5 6">B</strain>
    </source>
</reference>
<evidence type="ECO:0000313" key="5">
    <source>
        <dbReference type="EMBL" id="TQR88470.1"/>
    </source>
</evidence>
<accession>A0A544W8A3</accession>
<dbReference type="InterPro" id="IPR006059">
    <property type="entry name" value="SBP"/>
</dbReference>
<gene>
    <name evidence="5" type="ORF">D8S82_00180</name>
</gene>
<dbReference type="EMBL" id="VIFX01000001">
    <property type="protein sequence ID" value="TQR88470.1"/>
    <property type="molecule type" value="Genomic_DNA"/>
</dbReference>
<dbReference type="GO" id="GO:0015846">
    <property type="term" value="P:polyamine transport"/>
    <property type="evidence" value="ECO:0007669"/>
    <property type="project" value="InterPro"/>
</dbReference>
<evidence type="ECO:0000256" key="1">
    <source>
        <dbReference type="ARBA" id="ARBA00004418"/>
    </source>
</evidence>